<dbReference type="Pfam" id="PF00092">
    <property type="entry name" value="VWA"/>
    <property type="match status" value="1"/>
</dbReference>
<dbReference type="Proteomes" id="UP000261540">
    <property type="component" value="Unplaced"/>
</dbReference>
<feature type="region of interest" description="Disordered" evidence="8">
    <location>
        <begin position="133"/>
        <end position="158"/>
    </location>
</feature>
<keyword evidence="7" id="KW-0325">Glycoprotein</keyword>
<comment type="similarity">
    <text evidence="2">Belongs to the ITIH family.</text>
</comment>
<protein>
    <submittedName>
        <fullName evidence="12">Inter-alpha-trypsin inhibitor heavy chain 5</fullName>
    </submittedName>
</protein>
<feature type="domain" description="VIT" evidence="11">
    <location>
        <begin position="55"/>
        <end position="182"/>
    </location>
</feature>
<keyword evidence="13" id="KW-1185">Reference proteome</keyword>
<feature type="region of interest" description="Disordered" evidence="8">
    <location>
        <begin position="893"/>
        <end position="916"/>
    </location>
</feature>
<evidence type="ECO:0000313" key="13">
    <source>
        <dbReference type="Proteomes" id="UP000261540"/>
    </source>
</evidence>
<dbReference type="FunFam" id="3.40.50.410:FF:000013">
    <property type="entry name" value="inter-alpha-trypsin inhibitor heavy chain H2"/>
    <property type="match status" value="1"/>
</dbReference>
<proteinExistence type="inferred from homology"/>
<keyword evidence="5 9" id="KW-0732">Signal</keyword>
<dbReference type="Pfam" id="PF06668">
    <property type="entry name" value="ITI_HC_C"/>
    <property type="match status" value="1"/>
</dbReference>
<evidence type="ECO:0000259" key="11">
    <source>
        <dbReference type="PROSITE" id="PS51468"/>
    </source>
</evidence>
<dbReference type="InterPro" id="IPR036465">
    <property type="entry name" value="vWFA_dom_sf"/>
</dbReference>
<evidence type="ECO:0000256" key="4">
    <source>
        <dbReference type="ARBA" id="ARBA00022690"/>
    </source>
</evidence>
<dbReference type="STRING" id="1676925.ENSPKIP00000011047"/>
<feature type="region of interest" description="Disordered" evidence="8">
    <location>
        <begin position="227"/>
        <end position="248"/>
    </location>
</feature>
<dbReference type="PROSITE" id="PS50234">
    <property type="entry name" value="VWFA"/>
    <property type="match status" value="1"/>
</dbReference>
<keyword evidence="6" id="KW-0722">Serine protease inhibitor</keyword>
<evidence type="ECO:0000256" key="9">
    <source>
        <dbReference type="SAM" id="SignalP"/>
    </source>
</evidence>
<evidence type="ECO:0000256" key="6">
    <source>
        <dbReference type="ARBA" id="ARBA00022900"/>
    </source>
</evidence>
<evidence type="ECO:0000256" key="2">
    <source>
        <dbReference type="ARBA" id="ARBA00010158"/>
    </source>
</evidence>
<evidence type="ECO:0000256" key="5">
    <source>
        <dbReference type="ARBA" id="ARBA00022729"/>
    </source>
</evidence>
<dbReference type="SUPFAM" id="SSF53300">
    <property type="entry name" value="vWA-like"/>
    <property type="match status" value="1"/>
</dbReference>
<evidence type="ECO:0000256" key="1">
    <source>
        <dbReference type="ARBA" id="ARBA00004613"/>
    </source>
</evidence>
<dbReference type="Pfam" id="PF08487">
    <property type="entry name" value="VIT"/>
    <property type="match status" value="1"/>
</dbReference>
<sequence length="1088" mass="120395">MRDPPSLRCRHRDPKMRAFILLICFGPLVWGQQRDSGDGNDVTSRRLLDFAPGKEPTQMKLSLAKEKKPLIQELSVKTTIISRYAFTAVSCTMVNIYSAAIKGVFQIEFPASAFVSNFTRIIAGRVYPSQIKEKKAKGGKERDSQPQREEQSAAGEGEVETFQASALIPGKNRAVFLLTYEELLVRRRGLYEHVTSIRPLQVVNKLSVQVTIVEQSKITHLEVLPLRKGTPTNDRSAGTQGNTEPPASTVIQQNTTFCKISFNPSIIQQHKMASNGILGDFVVQYDVERELPIGDIQVLDGHFVHYFAPRNLPVVPKNVVFVIDISASMLGTKIRQTKEALFTILRDLRPNDHFNFVSFSNRIKVWKPNQLVPVTPDNIRDAKKFIYLASPSGGTDINRAMETGSSLLSGYLSSQDRSRNSVSLLIFLTDGRPTVGEVKPPRILSNARSSVRGGFCVFTIGLGDDVDYRLLERLSLENCGTTRRIPEQADASAMLKGFYDEIGTPLLSHVRVAYDEDAVEYVTQQTFSNYFNGSEIVIAGKLTNQSAESLHVQVLANSSEGGMVLETDVPLQERERKLQQHIVEAGLDPKAENYAERAFGFLSVKESLKSRLRSQTSQDRVEATKKATNLSLAYHFLTPLTSITLETPNTLVQEVIPDSAIELSAHTSEEITQSTQGGPELSALKKPDEELVEISKTSADGDPHFMVDFPLNKLTMCFNINGESGQVLRLVSDPKNSGVTVNGKLIGAPAPTGAHKKNRTYFSTITVMVDRPRRSYVEVTPYQVIVNGTDQFVLPVNTTISVETDELAVAIVEQSNVTVTIHGNIGFLIAIHQFRNPAPFQRDHLGFYITNSKGLSENSHGLLGQFLYQEVGLVQLPMDAIAPMQPDAFSRKREVPAKTTANNTQPVIPTKMPPNLMKTTQLTDTVELKTQIQTTHPTLDSQPKVLTSKNSSDENMLTKTLSSKHPLKTEHLEFLEKTSKLDTKILQDKTPAKTAQLEVLTNSIRYRRSTEYMSSMVAREHIQLKVSTNTIQSKGPPNTNTTQNKGPPNTNTTQSKGPPNTNTTQSKGPPNTNTTQSKGPPNINTTQS</sequence>
<accession>A0A3B3QWV6</accession>
<dbReference type="InterPro" id="IPR050934">
    <property type="entry name" value="ITIH"/>
</dbReference>
<dbReference type="SMART" id="SM00609">
    <property type="entry name" value="VIT"/>
    <property type="match status" value="1"/>
</dbReference>
<dbReference type="GO" id="GO:0004867">
    <property type="term" value="F:serine-type endopeptidase inhibitor activity"/>
    <property type="evidence" value="ECO:0007669"/>
    <property type="project" value="UniProtKB-KW"/>
</dbReference>
<feature type="signal peptide" evidence="9">
    <location>
        <begin position="1"/>
        <end position="31"/>
    </location>
</feature>
<reference evidence="12" key="2">
    <citation type="submission" date="2025-09" db="UniProtKB">
        <authorList>
            <consortium name="Ensembl"/>
        </authorList>
    </citation>
    <scope>IDENTIFICATION</scope>
</reference>
<evidence type="ECO:0000256" key="3">
    <source>
        <dbReference type="ARBA" id="ARBA00022525"/>
    </source>
</evidence>
<dbReference type="Ensembl" id="ENSPKIT00000035187.1">
    <property type="protein sequence ID" value="ENSPKIP00000011047.1"/>
    <property type="gene ID" value="ENSPKIG00000025518.1"/>
</dbReference>
<dbReference type="GO" id="GO:0030212">
    <property type="term" value="P:hyaluronan metabolic process"/>
    <property type="evidence" value="ECO:0007669"/>
    <property type="project" value="InterPro"/>
</dbReference>
<feature type="region of interest" description="Disordered" evidence="8">
    <location>
        <begin position="1027"/>
        <end position="1088"/>
    </location>
</feature>
<keyword evidence="3" id="KW-0964">Secreted</keyword>
<comment type="subcellular location">
    <subcellularLocation>
        <location evidence="1">Secreted</location>
    </subcellularLocation>
</comment>
<organism evidence="12 13">
    <name type="scientific">Paramormyrops kingsleyae</name>
    <dbReference type="NCBI Taxonomy" id="1676925"/>
    <lineage>
        <taxon>Eukaryota</taxon>
        <taxon>Metazoa</taxon>
        <taxon>Chordata</taxon>
        <taxon>Craniata</taxon>
        <taxon>Vertebrata</taxon>
        <taxon>Euteleostomi</taxon>
        <taxon>Actinopterygii</taxon>
        <taxon>Neopterygii</taxon>
        <taxon>Teleostei</taxon>
        <taxon>Osteoglossocephala</taxon>
        <taxon>Osteoglossomorpha</taxon>
        <taxon>Osteoglossiformes</taxon>
        <taxon>Mormyridae</taxon>
        <taxon>Paramormyrops</taxon>
    </lineage>
</organism>
<dbReference type="AlphaFoldDB" id="A0A3B3QWV6"/>
<evidence type="ECO:0000256" key="8">
    <source>
        <dbReference type="SAM" id="MobiDB-lite"/>
    </source>
</evidence>
<dbReference type="PANTHER" id="PTHR10338">
    <property type="entry name" value="INTER-ALPHA-TRYPSIN INHIBITOR HEAVY CHAIN FAMILY MEMBER"/>
    <property type="match status" value="1"/>
</dbReference>
<feature type="chain" id="PRO_5017395197" evidence="9">
    <location>
        <begin position="32"/>
        <end position="1088"/>
    </location>
</feature>
<feature type="region of interest" description="Disordered" evidence="8">
    <location>
        <begin position="935"/>
        <end position="956"/>
    </location>
</feature>
<keyword evidence="4" id="KW-0646">Protease inhibitor</keyword>
<name>A0A3B3QWV6_9TELE</name>
<dbReference type="GeneTree" id="ENSGT00940000158317"/>
<evidence type="ECO:0000313" key="12">
    <source>
        <dbReference type="Ensembl" id="ENSPKIP00000011047.1"/>
    </source>
</evidence>
<dbReference type="InterPro" id="IPR002035">
    <property type="entry name" value="VWF_A"/>
</dbReference>
<dbReference type="Gene3D" id="3.40.50.410">
    <property type="entry name" value="von Willebrand factor, type A domain"/>
    <property type="match status" value="1"/>
</dbReference>
<evidence type="ECO:0000256" key="7">
    <source>
        <dbReference type="ARBA" id="ARBA00023180"/>
    </source>
</evidence>
<dbReference type="InterPro" id="IPR013694">
    <property type="entry name" value="VIT"/>
</dbReference>
<evidence type="ECO:0000259" key="10">
    <source>
        <dbReference type="PROSITE" id="PS50234"/>
    </source>
</evidence>
<reference evidence="12" key="1">
    <citation type="submission" date="2025-08" db="UniProtKB">
        <authorList>
            <consortium name="Ensembl"/>
        </authorList>
    </citation>
    <scope>IDENTIFICATION</scope>
</reference>
<feature type="domain" description="VWFA" evidence="10">
    <location>
        <begin position="318"/>
        <end position="502"/>
    </location>
</feature>
<dbReference type="PANTHER" id="PTHR10338:SF62">
    <property type="entry name" value="INTER-ALPHA-TRYPSIN INHIBITOR HEAVY CHAIN H5"/>
    <property type="match status" value="1"/>
</dbReference>
<dbReference type="PROSITE" id="PS51468">
    <property type="entry name" value="VIT"/>
    <property type="match status" value="1"/>
</dbReference>
<feature type="compositionally biased region" description="Polar residues" evidence="8">
    <location>
        <begin position="230"/>
        <end position="248"/>
    </location>
</feature>
<feature type="compositionally biased region" description="Basic and acidic residues" evidence="8">
    <location>
        <begin position="133"/>
        <end position="151"/>
    </location>
</feature>
<dbReference type="InterPro" id="IPR010600">
    <property type="entry name" value="ITI_HC_C"/>
</dbReference>
<dbReference type="SMART" id="SM00327">
    <property type="entry name" value="VWA"/>
    <property type="match status" value="1"/>
</dbReference>
<dbReference type="GO" id="GO:0005576">
    <property type="term" value="C:extracellular region"/>
    <property type="evidence" value="ECO:0007669"/>
    <property type="project" value="UniProtKB-SubCell"/>
</dbReference>